<keyword evidence="4" id="KW-1185">Reference proteome</keyword>
<accession>A0A841G4T5</accession>
<comment type="caution">
    <text evidence="3">The sequence shown here is derived from an EMBL/GenBank/DDBJ whole genome shotgun (WGS) entry which is preliminary data.</text>
</comment>
<sequence length="176" mass="18958">MPTSPRLRALAHPIRLRMLSLMWAGPMSAAELARELSIGHGLATQHLRVLDKAGYVELVEIRAKRGGRERRFATVRGTPLSDQAAEGGLPLLVQSLGGAVRDRVPAHRVDRPLLTVDGELWMTPEAYQAAHDDVLAAIERFHAAAVAPHAEGAERVSLTAVAFAMTESVVPDPPEG</sequence>
<evidence type="ECO:0000256" key="1">
    <source>
        <dbReference type="SAM" id="SignalP"/>
    </source>
</evidence>
<reference evidence="3 4" key="1">
    <citation type="submission" date="2020-08" db="EMBL/GenBank/DDBJ databases">
        <title>Genomic Encyclopedia of Type Strains, Phase IV (KMG-IV): sequencing the most valuable type-strain genomes for metagenomic binning, comparative biology and taxonomic classification.</title>
        <authorList>
            <person name="Goeker M."/>
        </authorList>
    </citation>
    <scope>NUCLEOTIDE SEQUENCE [LARGE SCALE GENOMIC DNA]</scope>
    <source>
        <strain evidence="3 4">YIM 65646</strain>
    </source>
</reference>
<dbReference type="EMBL" id="JACHGT010000020">
    <property type="protein sequence ID" value="MBB6039120.1"/>
    <property type="molecule type" value="Genomic_DNA"/>
</dbReference>
<dbReference type="GO" id="GO:0003677">
    <property type="term" value="F:DNA binding"/>
    <property type="evidence" value="ECO:0007669"/>
    <property type="project" value="UniProtKB-KW"/>
</dbReference>
<name>A0A841G4T5_9ACTN</name>
<dbReference type="InterPro" id="IPR011991">
    <property type="entry name" value="ArsR-like_HTH"/>
</dbReference>
<dbReference type="SUPFAM" id="SSF46785">
    <property type="entry name" value="Winged helix' DNA-binding domain"/>
    <property type="match status" value="1"/>
</dbReference>
<feature type="chain" id="PRO_5039664640" evidence="1">
    <location>
        <begin position="30"/>
        <end position="176"/>
    </location>
</feature>
<evidence type="ECO:0000259" key="2">
    <source>
        <dbReference type="SMART" id="SM00418"/>
    </source>
</evidence>
<evidence type="ECO:0000313" key="3">
    <source>
        <dbReference type="EMBL" id="MBB6039120.1"/>
    </source>
</evidence>
<dbReference type="Proteomes" id="UP000548476">
    <property type="component" value="Unassembled WGS sequence"/>
</dbReference>
<keyword evidence="1" id="KW-0732">Signal</keyword>
<dbReference type="CDD" id="cd00090">
    <property type="entry name" value="HTH_ARSR"/>
    <property type="match status" value="1"/>
</dbReference>
<dbReference type="InterPro" id="IPR036390">
    <property type="entry name" value="WH_DNA-bd_sf"/>
</dbReference>
<proteinExistence type="predicted"/>
<dbReference type="GO" id="GO:0003700">
    <property type="term" value="F:DNA-binding transcription factor activity"/>
    <property type="evidence" value="ECO:0007669"/>
    <property type="project" value="InterPro"/>
</dbReference>
<dbReference type="InterPro" id="IPR001845">
    <property type="entry name" value="HTH_ArsR_DNA-bd_dom"/>
</dbReference>
<dbReference type="InterPro" id="IPR036388">
    <property type="entry name" value="WH-like_DNA-bd_sf"/>
</dbReference>
<dbReference type="AlphaFoldDB" id="A0A841G4T5"/>
<evidence type="ECO:0000313" key="4">
    <source>
        <dbReference type="Proteomes" id="UP000548476"/>
    </source>
</evidence>
<dbReference type="Pfam" id="PF01022">
    <property type="entry name" value="HTH_5"/>
    <property type="match status" value="1"/>
</dbReference>
<protein>
    <submittedName>
        <fullName evidence="3">DNA-binding transcriptional ArsR family regulator</fullName>
    </submittedName>
</protein>
<dbReference type="SMART" id="SM00418">
    <property type="entry name" value="HTH_ARSR"/>
    <property type="match status" value="1"/>
</dbReference>
<dbReference type="RefSeq" id="WP_203686367.1">
    <property type="nucleotide sequence ID" value="NZ_BONT01000052.1"/>
</dbReference>
<organism evidence="3 4">
    <name type="scientific">Phytomonospora endophytica</name>
    <dbReference type="NCBI Taxonomy" id="714109"/>
    <lineage>
        <taxon>Bacteria</taxon>
        <taxon>Bacillati</taxon>
        <taxon>Actinomycetota</taxon>
        <taxon>Actinomycetes</taxon>
        <taxon>Micromonosporales</taxon>
        <taxon>Micromonosporaceae</taxon>
        <taxon>Phytomonospora</taxon>
    </lineage>
</organism>
<feature type="signal peptide" evidence="1">
    <location>
        <begin position="1"/>
        <end position="29"/>
    </location>
</feature>
<keyword evidence="3" id="KW-0238">DNA-binding</keyword>
<gene>
    <name evidence="3" type="ORF">HNR73_007011</name>
</gene>
<dbReference type="Gene3D" id="1.10.10.10">
    <property type="entry name" value="Winged helix-like DNA-binding domain superfamily/Winged helix DNA-binding domain"/>
    <property type="match status" value="1"/>
</dbReference>
<feature type="domain" description="HTH arsR-type" evidence="2">
    <location>
        <begin position="5"/>
        <end position="94"/>
    </location>
</feature>